<evidence type="ECO:0000256" key="1">
    <source>
        <dbReference type="SAM" id="MobiDB-lite"/>
    </source>
</evidence>
<dbReference type="RefSeq" id="WP_353112741.1">
    <property type="nucleotide sequence ID" value="NZ_APND01000005.1"/>
</dbReference>
<dbReference type="Proteomes" id="UP001460888">
    <property type="component" value="Unassembled WGS sequence"/>
</dbReference>
<gene>
    <name evidence="2" type="ORF">SADO_14599</name>
</gene>
<reference evidence="2 3" key="1">
    <citation type="submission" date="2013-03" db="EMBL/GenBank/DDBJ databases">
        <title>Salinisphaera dokdonensis CL-ES53 Genome Sequencing.</title>
        <authorList>
            <person name="Li C."/>
            <person name="Lai Q."/>
            <person name="Shao Z."/>
        </authorList>
    </citation>
    <scope>NUCLEOTIDE SEQUENCE [LARGE SCALE GENOMIC DNA]</scope>
    <source>
        <strain evidence="2 3">CL-ES53</strain>
    </source>
</reference>
<feature type="region of interest" description="Disordered" evidence="1">
    <location>
        <begin position="57"/>
        <end position="80"/>
    </location>
</feature>
<comment type="caution">
    <text evidence="2">The sequence shown here is derived from an EMBL/GenBank/DDBJ whole genome shotgun (WGS) entry which is preliminary data.</text>
</comment>
<organism evidence="2 3">
    <name type="scientific">Salinisphaera dokdonensis CL-ES53</name>
    <dbReference type="NCBI Taxonomy" id="1304272"/>
    <lineage>
        <taxon>Bacteria</taxon>
        <taxon>Pseudomonadati</taxon>
        <taxon>Pseudomonadota</taxon>
        <taxon>Gammaproteobacteria</taxon>
        <taxon>Salinisphaerales</taxon>
        <taxon>Salinisphaeraceae</taxon>
        <taxon>Salinisphaera</taxon>
    </lineage>
</organism>
<name>A0ABV2B4Z4_9GAMM</name>
<proteinExistence type="predicted"/>
<evidence type="ECO:0000313" key="2">
    <source>
        <dbReference type="EMBL" id="MES1930488.1"/>
    </source>
</evidence>
<protein>
    <submittedName>
        <fullName evidence="2">Uncharacterized protein</fullName>
    </submittedName>
</protein>
<dbReference type="EMBL" id="APND01000005">
    <property type="protein sequence ID" value="MES1930488.1"/>
    <property type="molecule type" value="Genomic_DNA"/>
</dbReference>
<accession>A0ABV2B4Z4</accession>
<sequence>MESVFDVTFDLESDSVDKTCVAGESPDRFDDRIKMIIRYGIKECGYSNLRWGTTSSVANPNRHISRRHPSSAPKGRASWI</sequence>
<keyword evidence="3" id="KW-1185">Reference proteome</keyword>
<evidence type="ECO:0000313" key="3">
    <source>
        <dbReference type="Proteomes" id="UP001460888"/>
    </source>
</evidence>